<keyword evidence="1" id="KW-0472">Membrane</keyword>
<gene>
    <name evidence="2" type="ORF">A9Q02_17100</name>
</gene>
<protein>
    <submittedName>
        <fullName evidence="2">Uncharacterized protein</fullName>
    </submittedName>
</protein>
<keyword evidence="1" id="KW-0812">Transmembrane</keyword>
<accession>A0A2H3KJ19</accession>
<sequence>MVASHNHAVLLRGLRLHEAGDSRPTLVRRSDIKFLDGLLADMSEGGAFAKLKGGTINQGLMQNQLAARPVERADRMVLRRTKRELQPPVKLYQPVHRTFQFVVLEAVCDFLPELGEAGLPKLDRTQIESSGLVIRRINGETGLTEAWLSDGNALRGWFPIQEDGLNDDIDPDPQRRPRRLGTGIRELDEQLGLHRLPAEHLSEAVEPLYVAPPDVCAGAARTLLFGMIPTVSLEQSELPTAQLAPPRLELGQLRDLFADYLTPAGGQRAIPLQLNPLGVDFYQLKQRELTQQDRFLSLLRWVVELDALENPAVIEHLNSVTVQLGLDPTTPGLAIVAPFTRVTQRGRNNLVIADYLEVRLGDLVADSATRLRDSESDLTNQITVASGQTLAWSIPTTTLSDEVLGALADRMQSRITEFKLISGERRFDPRRGRYVARAFIRVKREPGCPPQLWWSEYSEVFQIAQHWDHNPDVPPAIIPLPDLPSRAALKAMKPNVAFEVPESLENFLAANGLNAFLEGNATKGNGGGIGILWICSFSIYIIMMIAFIILIIFAILLNIVFNWLIFIRICLPIPVPEEE</sequence>
<dbReference type="RefSeq" id="WP_097654033.1">
    <property type="nucleotide sequence ID" value="NZ_LYXE01000120.1"/>
</dbReference>
<evidence type="ECO:0000313" key="2">
    <source>
        <dbReference type="EMBL" id="PDV97889.1"/>
    </source>
</evidence>
<reference evidence="2 3" key="1">
    <citation type="submission" date="2016-05" db="EMBL/GenBank/DDBJ databases">
        <authorList>
            <person name="Lavstsen T."/>
            <person name="Jespersen J.S."/>
        </authorList>
    </citation>
    <scope>NUCLEOTIDE SEQUENCE [LARGE SCALE GENOMIC DNA]</scope>
    <source>
        <strain evidence="2 3">B7-9</strain>
    </source>
</reference>
<evidence type="ECO:0000313" key="3">
    <source>
        <dbReference type="Proteomes" id="UP000220922"/>
    </source>
</evidence>
<dbReference type="EMBL" id="LYXE01000120">
    <property type="protein sequence ID" value="PDV97889.1"/>
    <property type="molecule type" value="Genomic_DNA"/>
</dbReference>
<keyword evidence="3" id="KW-1185">Reference proteome</keyword>
<dbReference type="Proteomes" id="UP000220922">
    <property type="component" value="Unassembled WGS sequence"/>
</dbReference>
<evidence type="ECO:0000256" key="1">
    <source>
        <dbReference type="SAM" id="Phobius"/>
    </source>
</evidence>
<name>A0A2H3KJ19_9CHLR</name>
<proteinExistence type="predicted"/>
<keyword evidence="1" id="KW-1133">Transmembrane helix</keyword>
<feature type="transmembrane region" description="Helical" evidence="1">
    <location>
        <begin position="537"/>
        <end position="561"/>
    </location>
</feature>
<dbReference type="OrthoDB" id="136948at2"/>
<dbReference type="AlphaFoldDB" id="A0A2H3KJ19"/>
<organism evidence="2 3">
    <name type="scientific">Candidatus Chloroploca asiatica</name>
    <dbReference type="NCBI Taxonomy" id="1506545"/>
    <lineage>
        <taxon>Bacteria</taxon>
        <taxon>Bacillati</taxon>
        <taxon>Chloroflexota</taxon>
        <taxon>Chloroflexia</taxon>
        <taxon>Chloroflexales</taxon>
        <taxon>Chloroflexineae</taxon>
        <taxon>Oscillochloridaceae</taxon>
        <taxon>Candidatus Chloroploca</taxon>
    </lineage>
</organism>
<comment type="caution">
    <text evidence="2">The sequence shown here is derived from an EMBL/GenBank/DDBJ whole genome shotgun (WGS) entry which is preliminary data.</text>
</comment>